<dbReference type="EMBL" id="JBHSBB010000014">
    <property type="protein sequence ID" value="MFC4034124.1"/>
    <property type="molecule type" value="Genomic_DNA"/>
</dbReference>
<evidence type="ECO:0000313" key="2">
    <source>
        <dbReference type="EMBL" id="MFC4034124.1"/>
    </source>
</evidence>
<accession>A0ABV8HV09</accession>
<name>A0ABV8HV09_9ACTN</name>
<comment type="caution">
    <text evidence="2">The sequence shown here is derived from an EMBL/GenBank/DDBJ whole genome shotgun (WGS) entry which is preliminary data.</text>
</comment>
<reference evidence="3" key="1">
    <citation type="journal article" date="2019" name="Int. J. Syst. Evol. Microbiol.">
        <title>The Global Catalogue of Microorganisms (GCM) 10K type strain sequencing project: providing services to taxonomists for standard genome sequencing and annotation.</title>
        <authorList>
            <consortium name="The Broad Institute Genomics Platform"/>
            <consortium name="The Broad Institute Genome Sequencing Center for Infectious Disease"/>
            <person name="Wu L."/>
            <person name="Ma J."/>
        </authorList>
    </citation>
    <scope>NUCLEOTIDE SEQUENCE [LARGE SCALE GENOMIC DNA]</scope>
    <source>
        <strain evidence="3">CGMCC 4.7237</strain>
    </source>
</reference>
<evidence type="ECO:0000313" key="3">
    <source>
        <dbReference type="Proteomes" id="UP001595765"/>
    </source>
</evidence>
<gene>
    <name evidence="2" type="ORF">ACFO3J_21985</name>
</gene>
<evidence type="ECO:0000256" key="1">
    <source>
        <dbReference type="SAM" id="MobiDB-lite"/>
    </source>
</evidence>
<feature type="region of interest" description="Disordered" evidence="1">
    <location>
        <begin position="60"/>
        <end position="79"/>
    </location>
</feature>
<sequence length="305" mass="33999">MRGQEAELDRDIAALLAAMAFTEIRHLAGRPQCGEQDTSHDEVLDRIRFLANLSHNLPGVARPRARRPSRQGKPIGSFDQAMTERPMSWVWNSAGPDARAWMLRHIEQAGRSWTPPPPLPQSRRAPSPMTPRQRVGLLLRRWPVMTPAGRQPLPVEANVLKALDTEAVCALNDEALRLRLGLGGGGSWFRSHLAPDGVHYLLPDPANYYWPGTPNGRGGEIDWWQCAMLLQMSNGEQVRGMVAVLPETFVALPSTLLRKDQLRLVHRVRSIERDTSQWGRDHEAECAPQLCGFVPEATDSAPTTT</sequence>
<feature type="region of interest" description="Disordered" evidence="1">
    <location>
        <begin position="111"/>
        <end position="130"/>
    </location>
</feature>
<protein>
    <submittedName>
        <fullName evidence="2">Uncharacterized protein</fullName>
    </submittedName>
</protein>
<dbReference type="Proteomes" id="UP001595765">
    <property type="component" value="Unassembled WGS sequence"/>
</dbReference>
<proteinExistence type="predicted"/>
<organism evidence="2 3">
    <name type="scientific">Streptomyces polygonati</name>
    <dbReference type="NCBI Taxonomy" id="1617087"/>
    <lineage>
        <taxon>Bacteria</taxon>
        <taxon>Bacillati</taxon>
        <taxon>Actinomycetota</taxon>
        <taxon>Actinomycetes</taxon>
        <taxon>Kitasatosporales</taxon>
        <taxon>Streptomycetaceae</taxon>
        <taxon>Streptomyces</taxon>
    </lineage>
</organism>
<keyword evidence="3" id="KW-1185">Reference proteome</keyword>